<comment type="caution">
    <text evidence="1">The sequence shown here is derived from an EMBL/GenBank/DDBJ whole genome shotgun (WGS) entry which is preliminary data.</text>
</comment>
<reference evidence="1" key="2">
    <citation type="submission" date="2023-01" db="EMBL/GenBank/DDBJ databases">
        <authorList>
            <person name="Sun Q."/>
            <person name="Evtushenko L."/>
        </authorList>
    </citation>
    <scope>NUCLEOTIDE SEQUENCE</scope>
    <source>
        <strain evidence="1">VKM B-2789</strain>
    </source>
</reference>
<dbReference type="Proteomes" id="UP001143330">
    <property type="component" value="Unassembled WGS sequence"/>
</dbReference>
<dbReference type="AlphaFoldDB" id="A0A9W6NAQ6"/>
<sequence length="379" mass="40676">MAMRIQGIHLTLLIGPGVPVPVPREVLDALTSVQVTNAAGDTQSGFDLTFALDRRSPLATLFLVSGGASIPLVRVIVVVTINGTANVLIDGVMTHHQMEPGTGGGPATLKVQGKDLSTVMGYIDFSGLPYPAMPPVARVALIIAKYAWLGLIPLTIPSVVEDIPLPTDRIPVQQGKDLDYVKSLAQQCGYVFYIEPGPVPGASVAYWGPEIRVGPPQPALSIDMDAHTNVDQLNFRYDKERKELPVVFIQESISKAPIPIPIPDVTPLNPPLGAVPPLPPKVTLMNDTTHLSPLAALMRGIAYASQHSDCVFASGSLDVLRYGQVLKSRRLVGLRGAGLAFDGLYYVSRVTHEIRRGHYKQSFELARNGVISTLPQVPA</sequence>
<protein>
    <recommendedName>
        <fullName evidence="3">Phage protein D</fullName>
    </recommendedName>
</protein>
<gene>
    <name evidence="1" type="ORF">GCM10017653_19000</name>
</gene>
<dbReference type="RefSeq" id="WP_246546965.1">
    <property type="nucleotide sequence ID" value="NZ_BSFM01000011.1"/>
</dbReference>
<keyword evidence="2" id="KW-1185">Reference proteome</keyword>
<accession>A0A9W6NAQ6</accession>
<proteinExistence type="predicted"/>
<evidence type="ECO:0000313" key="1">
    <source>
        <dbReference type="EMBL" id="GLK83830.1"/>
    </source>
</evidence>
<evidence type="ECO:0008006" key="3">
    <source>
        <dbReference type="Google" id="ProtNLM"/>
    </source>
</evidence>
<name>A0A9W6NAQ6_9HYPH</name>
<reference evidence="1" key="1">
    <citation type="journal article" date="2014" name="Int. J. Syst. Evol. Microbiol.">
        <title>Complete genome sequence of Corynebacterium casei LMG S-19264T (=DSM 44701T), isolated from a smear-ripened cheese.</title>
        <authorList>
            <consortium name="US DOE Joint Genome Institute (JGI-PGF)"/>
            <person name="Walter F."/>
            <person name="Albersmeier A."/>
            <person name="Kalinowski J."/>
            <person name="Ruckert C."/>
        </authorList>
    </citation>
    <scope>NUCLEOTIDE SEQUENCE</scope>
    <source>
        <strain evidence="1">VKM B-2789</strain>
    </source>
</reference>
<evidence type="ECO:0000313" key="2">
    <source>
        <dbReference type="Proteomes" id="UP001143330"/>
    </source>
</evidence>
<dbReference type="EMBL" id="BSFM01000011">
    <property type="protein sequence ID" value="GLK83830.1"/>
    <property type="molecule type" value="Genomic_DNA"/>
</dbReference>
<organism evidence="1 2">
    <name type="scientific">Ancylobacter defluvii</name>
    <dbReference type="NCBI Taxonomy" id="1282440"/>
    <lineage>
        <taxon>Bacteria</taxon>
        <taxon>Pseudomonadati</taxon>
        <taxon>Pseudomonadota</taxon>
        <taxon>Alphaproteobacteria</taxon>
        <taxon>Hyphomicrobiales</taxon>
        <taxon>Xanthobacteraceae</taxon>
        <taxon>Ancylobacter</taxon>
    </lineage>
</organism>